<name>A0A1J4L2F2_9EUKA</name>
<reference evidence="2" key="1">
    <citation type="submission" date="2016-10" db="EMBL/GenBank/DDBJ databases">
        <authorList>
            <person name="Benchimol M."/>
            <person name="Almeida L.G."/>
            <person name="Vasconcelos A.T."/>
            <person name="Perreira-Neves A."/>
            <person name="Rosa I.A."/>
            <person name="Tasca T."/>
            <person name="Bogo M.R."/>
            <person name="de Souza W."/>
        </authorList>
    </citation>
    <scope>NUCLEOTIDE SEQUENCE [LARGE SCALE GENOMIC DNA]</scope>
    <source>
        <strain evidence="2">K</strain>
    </source>
</reference>
<dbReference type="VEuPathDB" id="TrichDB:TRFO_00850"/>
<keyword evidence="1" id="KW-1133">Transmembrane helix</keyword>
<dbReference type="EMBL" id="MLAK01000001">
    <property type="protein sequence ID" value="OHT17594.1"/>
    <property type="molecule type" value="Genomic_DNA"/>
</dbReference>
<proteinExistence type="predicted"/>
<dbReference type="GeneID" id="94824453"/>
<keyword evidence="1" id="KW-0812">Transmembrane</keyword>
<dbReference type="Gene3D" id="1.25.10.10">
    <property type="entry name" value="Leucine-rich Repeat Variant"/>
    <property type="match status" value="1"/>
</dbReference>
<dbReference type="Proteomes" id="UP000179807">
    <property type="component" value="Unassembled WGS sequence"/>
</dbReference>
<keyword evidence="3" id="KW-1185">Reference proteome</keyword>
<dbReference type="InterPro" id="IPR011989">
    <property type="entry name" value="ARM-like"/>
</dbReference>
<dbReference type="InterPro" id="IPR016024">
    <property type="entry name" value="ARM-type_fold"/>
</dbReference>
<accession>A0A1J4L2F2</accession>
<gene>
    <name evidence="2" type="ORF">TRFO_00850</name>
</gene>
<feature type="transmembrane region" description="Helical" evidence="1">
    <location>
        <begin position="304"/>
        <end position="324"/>
    </location>
</feature>
<sequence length="443" mass="51340">MNISEMENFKSLILKDEEISQDIFFDLSCLYQLILKLWQGPVYTEFKNDIAAMPLIIAQFSEIPDNLIIHSSFVELFVSFLKIEDKQIQKDSLIVLDQIIYLSDAALMILMNHSLNPDTNFIGNLFSLLSRFKENELYIIILGILLAIVKKEKSLQIRQPIPIVPSLIGLFAENGMKNREVIENYLLILKIFSKENQSETLIPFLDDILRTSFKFITNPKLCSISFSILCNLTTKGFFQQILDCSILEYCTKLLKDLRFHESIRKIAKFFTCLIEIDANFIEIIPLQEFHQVLMHQKVNFKQKLNILILFEKIALMGGLCYILQGIGSSILFCLLDESEFCLREKIYHLLWAGLFSLNTPDEQISVMNSNIFVSMTHFTDFQDDDIPKIFPFLKHILDSSYESKLSDQVRETIKEFALDWIQSDNEIMADAATEFLDTYNDTI</sequence>
<comment type="caution">
    <text evidence="2">The sequence shown here is derived from an EMBL/GenBank/DDBJ whole genome shotgun (WGS) entry which is preliminary data.</text>
</comment>
<dbReference type="RefSeq" id="XP_068370730.1">
    <property type="nucleotide sequence ID" value="XM_068489749.1"/>
</dbReference>
<dbReference type="SUPFAM" id="SSF48371">
    <property type="entry name" value="ARM repeat"/>
    <property type="match status" value="1"/>
</dbReference>
<dbReference type="AlphaFoldDB" id="A0A1J4L2F2"/>
<keyword evidence="1" id="KW-0472">Membrane</keyword>
<evidence type="ECO:0000313" key="3">
    <source>
        <dbReference type="Proteomes" id="UP000179807"/>
    </source>
</evidence>
<protein>
    <submittedName>
        <fullName evidence="2">Uncharacterized protein</fullName>
    </submittedName>
</protein>
<organism evidence="2 3">
    <name type="scientific">Tritrichomonas foetus</name>
    <dbReference type="NCBI Taxonomy" id="1144522"/>
    <lineage>
        <taxon>Eukaryota</taxon>
        <taxon>Metamonada</taxon>
        <taxon>Parabasalia</taxon>
        <taxon>Tritrichomonadida</taxon>
        <taxon>Tritrichomonadidae</taxon>
        <taxon>Tritrichomonas</taxon>
    </lineage>
</organism>
<evidence type="ECO:0000256" key="1">
    <source>
        <dbReference type="SAM" id="Phobius"/>
    </source>
</evidence>
<evidence type="ECO:0000313" key="2">
    <source>
        <dbReference type="EMBL" id="OHT17594.1"/>
    </source>
</evidence>